<keyword evidence="2" id="KW-1133">Transmembrane helix</keyword>
<dbReference type="Proteomes" id="UP000074382">
    <property type="component" value="Unassembled WGS sequence"/>
</dbReference>
<keyword evidence="2" id="KW-0812">Transmembrane</keyword>
<feature type="transmembrane region" description="Helical" evidence="2">
    <location>
        <begin position="447"/>
        <end position="464"/>
    </location>
</feature>
<proteinExistence type="predicted"/>
<dbReference type="AlphaFoldDB" id="A0A147KE37"/>
<dbReference type="OrthoDB" id="4824872at2"/>
<organism evidence="3 4">
    <name type="scientific">Thermobifida cellulosilytica TB100</name>
    <dbReference type="NCBI Taxonomy" id="665004"/>
    <lineage>
        <taxon>Bacteria</taxon>
        <taxon>Bacillati</taxon>
        <taxon>Actinomycetota</taxon>
        <taxon>Actinomycetes</taxon>
        <taxon>Streptosporangiales</taxon>
        <taxon>Nocardiopsidaceae</taxon>
        <taxon>Thermobifida</taxon>
    </lineage>
</organism>
<evidence type="ECO:0000313" key="3">
    <source>
        <dbReference type="EMBL" id="KUP95509.1"/>
    </source>
</evidence>
<reference evidence="4" key="1">
    <citation type="journal article" date="2017" name="Acta Aliment.">
        <title>Plant polysaccharide degrading enzyme system of Thermpbifida cellulosilytica TB100 revealed by de novo genome project data.</title>
        <authorList>
            <person name="Toth A."/>
            <person name="Baka E."/>
            <person name="Luzics S."/>
            <person name="Bata-Vidacs I."/>
            <person name="Nagy I."/>
            <person name="Balint B."/>
            <person name="Herceg R."/>
            <person name="Olasz F."/>
            <person name="Wilk T."/>
            <person name="Nagy T."/>
            <person name="Kriszt B."/>
            <person name="Nagy I."/>
            <person name="Kukolya J."/>
        </authorList>
    </citation>
    <scope>NUCLEOTIDE SEQUENCE [LARGE SCALE GENOMIC DNA]</scope>
    <source>
        <strain evidence="4">TB100</strain>
    </source>
</reference>
<dbReference type="PATRIC" id="fig|665004.4.peg.3706"/>
<dbReference type="STRING" id="665004.AC529_17160"/>
<evidence type="ECO:0000313" key="4">
    <source>
        <dbReference type="Proteomes" id="UP000074382"/>
    </source>
</evidence>
<accession>A0A147KE37</accession>
<name>A0A147KE37_THECS</name>
<protein>
    <submittedName>
        <fullName evidence="3">Uncharacterized protein</fullName>
    </submittedName>
</protein>
<dbReference type="EMBL" id="LGEM01000122">
    <property type="protein sequence ID" value="KUP95509.1"/>
    <property type="molecule type" value="Genomic_DNA"/>
</dbReference>
<evidence type="ECO:0000256" key="1">
    <source>
        <dbReference type="SAM" id="Coils"/>
    </source>
</evidence>
<keyword evidence="2" id="KW-0472">Membrane</keyword>
<keyword evidence="4" id="KW-1185">Reference proteome</keyword>
<gene>
    <name evidence="3" type="ORF">AC529_17160</name>
</gene>
<sequence>MSESDPPFELFEQFGERRQNRRIQDLEDSLSLLRAEQFDRSWRLQSELRHVRGALEQRLHRLAVSFDALVELSDLRSLLVPFAPYALVRHQVRRLLADGASSPPLLAGAPADYWLAPAARGLHAALGGSVDAALHHFGAAARLDAVRTGVFALLATATAGGRPAPERAAPFAERFLPRLLAAFSADVRRHERALWLAAAGGLLGAGARDLVRRHLAAALERFPEEERSTPVASLLPPPPAQVRSELVNLGETPSRLDAAHRLSALRTALEGAAAPGEPVAAPEVTAALELLVGEGCADEAPLVRRVEPLRRVLESSGEHSPDAEPPLWDEPVGDLRELLAADVVAVREDPARGWFALEVCAAPVLAAAEGLADRARRPLPDDRTSVSHRSARVVLTSRGADQDSLAAAEQRLERLFAAPPSMRAVWWSAGSAAGAVLLALVTGWFPLFLTVAVVAGVVGGWRYVDVRAEQARQRDAVGAELAALHSRVEAGVREWRSLLERVSRAAEGAERDLAAVRERLARW</sequence>
<keyword evidence="1" id="KW-0175">Coiled coil</keyword>
<feature type="coiled-coil region" evidence="1">
    <location>
        <begin position="492"/>
        <end position="519"/>
    </location>
</feature>
<comment type="caution">
    <text evidence="3">The sequence shown here is derived from an EMBL/GenBank/DDBJ whole genome shotgun (WGS) entry which is preliminary data.</text>
</comment>
<evidence type="ECO:0000256" key="2">
    <source>
        <dbReference type="SAM" id="Phobius"/>
    </source>
</evidence>
<dbReference type="RefSeq" id="WP_068758346.1">
    <property type="nucleotide sequence ID" value="NZ_KQ950186.1"/>
</dbReference>